<evidence type="ECO:0000256" key="1">
    <source>
        <dbReference type="SAM" id="MobiDB-lite"/>
    </source>
</evidence>
<proteinExistence type="predicted"/>
<sequence>MANIEKHRGHDDPKTASGWDSLDGHVDTLKEKYEKERKHGDARHHHRTNNQGSRVEGINRVLATNVPGNQARNEKSPL</sequence>
<accession>A0ABR1T5C7</accession>
<keyword evidence="3" id="KW-1185">Reference proteome</keyword>
<feature type="compositionally biased region" description="Basic and acidic residues" evidence="1">
    <location>
        <begin position="22"/>
        <end position="39"/>
    </location>
</feature>
<evidence type="ECO:0000313" key="3">
    <source>
        <dbReference type="Proteomes" id="UP001444661"/>
    </source>
</evidence>
<organism evidence="2 3">
    <name type="scientific">Apiospora rasikravindrae</name>
    <dbReference type="NCBI Taxonomy" id="990691"/>
    <lineage>
        <taxon>Eukaryota</taxon>
        <taxon>Fungi</taxon>
        <taxon>Dikarya</taxon>
        <taxon>Ascomycota</taxon>
        <taxon>Pezizomycotina</taxon>
        <taxon>Sordariomycetes</taxon>
        <taxon>Xylariomycetidae</taxon>
        <taxon>Amphisphaeriales</taxon>
        <taxon>Apiosporaceae</taxon>
        <taxon>Apiospora</taxon>
    </lineage>
</organism>
<feature type="region of interest" description="Disordered" evidence="1">
    <location>
        <begin position="1"/>
        <end position="78"/>
    </location>
</feature>
<reference evidence="2 3" key="1">
    <citation type="submission" date="2023-01" db="EMBL/GenBank/DDBJ databases">
        <title>Analysis of 21 Apiospora genomes using comparative genomics revels a genus with tremendous synthesis potential of carbohydrate active enzymes and secondary metabolites.</title>
        <authorList>
            <person name="Sorensen T."/>
        </authorList>
    </citation>
    <scope>NUCLEOTIDE SEQUENCE [LARGE SCALE GENOMIC DNA]</scope>
    <source>
        <strain evidence="2 3">CBS 33761</strain>
    </source>
</reference>
<dbReference type="Proteomes" id="UP001444661">
    <property type="component" value="Unassembled WGS sequence"/>
</dbReference>
<evidence type="ECO:0000313" key="2">
    <source>
        <dbReference type="EMBL" id="KAK8041632.1"/>
    </source>
</evidence>
<protein>
    <submittedName>
        <fullName evidence="2">Uncharacterized protein</fullName>
    </submittedName>
</protein>
<dbReference type="EMBL" id="JAQQWK010000005">
    <property type="protein sequence ID" value="KAK8041632.1"/>
    <property type="molecule type" value="Genomic_DNA"/>
</dbReference>
<name>A0ABR1T5C7_9PEZI</name>
<gene>
    <name evidence="2" type="ORF">PG993_006155</name>
</gene>
<feature type="compositionally biased region" description="Basic and acidic residues" evidence="1">
    <location>
        <begin position="1"/>
        <end position="14"/>
    </location>
</feature>
<comment type="caution">
    <text evidence="2">The sequence shown here is derived from an EMBL/GenBank/DDBJ whole genome shotgun (WGS) entry which is preliminary data.</text>
</comment>